<dbReference type="PANTHER" id="PTHR43540">
    <property type="entry name" value="PEROXYUREIDOACRYLATE/UREIDOACRYLATE AMIDOHYDROLASE-RELATED"/>
    <property type="match status" value="1"/>
</dbReference>
<dbReference type="InterPro" id="IPR036380">
    <property type="entry name" value="Isochorismatase-like_sf"/>
</dbReference>
<comment type="caution">
    <text evidence="3">The sequence shown here is derived from an EMBL/GenBank/DDBJ whole genome shotgun (WGS) entry which is preliminary data.</text>
</comment>
<keyword evidence="4" id="KW-1185">Reference proteome</keyword>
<accession>A0ABU1ZVM5</accession>
<dbReference type="Gene3D" id="3.40.50.850">
    <property type="entry name" value="Isochorismatase-like"/>
    <property type="match status" value="1"/>
</dbReference>
<organism evidence="3 4">
    <name type="scientific">Corynebacterium guangdongense</name>
    <dbReference type="NCBI Taxonomy" id="1783348"/>
    <lineage>
        <taxon>Bacteria</taxon>
        <taxon>Bacillati</taxon>
        <taxon>Actinomycetota</taxon>
        <taxon>Actinomycetes</taxon>
        <taxon>Mycobacteriales</taxon>
        <taxon>Corynebacteriaceae</taxon>
        <taxon>Corynebacterium</taxon>
    </lineage>
</organism>
<evidence type="ECO:0000256" key="1">
    <source>
        <dbReference type="ARBA" id="ARBA00022801"/>
    </source>
</evidence>
<dbReference type="Proteomes" id="UP001180840">
    <property type="component" value="Unassembled WGS sequence"/>
</dbReference>
<dbReference type="Pfam" id="PF00857">
    <property type="entry name" value="Isochorismatase"/>
    <property type="match status" value="1"/>
</dbReference>
<reference evidence="3" key="1">
    <citation type="submission" date="2023-07" db="EMBL/GenBank/DDBJ databases">
        <title>Sequencing the genomes of 1000 actinobacteria strains.</title>
        <authorList>
            <person name="Klenk H.-P."/>
        </authorList>
    </citation>
    <scope>NUCLEOTIDE SEQUENCE</scope>
    <source>
        <strain evidence="3">DSM 107476</strain>
    </source>
</reference>
<keyword evidence="1" id="KW-0378">Hydrolase</keyword>
<gene>
    <name evidence="3" type="ORF">J2S39_000652</name>
</gene>
<dbReference type="CDD" id="cd00431">
    <property type="entry name" value="cysteine_hydrolases"/>
    <property type="match status" value="1"/>
</dbReference>
<dbReference type="EMBL" id="JAVDXZ010000001">
    <property type="protein sequence ID" value="MDR7328976.1"/>
    <property type="molecule type" value="Genomic_DNA"/>
</dbReference>
<evidence type="ECO:0000313" key="3">
    <source>
        <dbReference type="EMBL" id="MDR7328976.1"/>
    </source>
</evidence>
<name>A0ABU1ZVM5_9CORY</name>
<dbReference type="PANTHER" id="PTHR43540:SF7">
    <property type="entry name" value="ISOCHORISMATASE FAMILY PROTEIN YECD"/>
    <property type="match status" value="1"/>
</dbReference>
<dbReference type="RefSeq" id="WP_290197961.1">
    <property type="nucleotide sequence ID" value="NZ_CP047654.1"/>
</dbReference>
<evidence type="ECO:0000313" key="4">
    <source>
        <dbReference type="Proteomes" id="UP001180840"/>
    </source>
</evidence>
<protein>
    <submittedName>
        <fullName evidence="3">Nicotinamidase-related amidase</fullName>
    </submittedName>
</protein>
<dbReference type="SUPFAM" id="SSF52499">
    <property type="entry name" value="Isochorismatase-like hydrolases"/>
    <property type="match status" value="1"/>
</dbReference>
<dbReference type="InterPro" id="IPR050272">
    <property type="entry name" value="Isochorismatase-like_hydrls"/>
</dbReference>
<evidence type="ECO:0000259" key="2">
    <source>
        <dbReference type="Pfam" id="PF00857"/>
    </source>
</evidence>
<feature type="domain" description="Isochorismatase-like" evidence="2">
    <location>
        <begin position="9"/>
        <end position="161"/>
    </location>
</feature>
<dbReference type="InterPro" id="IPR000868">
    <property type="entry name" value="Isochorismatase-like_dom"/>
</dbReference>
<sequence length="180" mass="19726">MATLDALPALIVVDCQPRHLGMLAHPMRDQIVRIADRLATQFRAHEHPVVWTRLRDLPVGRVDALGPEDLPEATDELHPDCLLGDADLRPEPRRRLNALDDGLVDALRDSGVHQIVLAGLTTGGAVESTARAAYDAGFNVYVVADGVADVDPRRHDCALVDSLPFVAEIGWSEEIEHQIR</sequence>
<proteinExistence type="predicted"/>